<sequence>MSPFLFARFLHVRASLVAAITSARSNASAAPQFEVKSAPSYNCDRFSVLIQGRYPLQHVTFHYAANRTPLHGDFSVRIAPGERVWLIGHSDSDKTTFIKLIQRLYDISAARITIDGEDIACAQQASLRSQM</sequence>
<dbReference type="GO" id="GO:0005524">
    <property type="term" value="F:ATP binding"/>
    <property type="evidence" value="ECO:0007669"/>
    <property type="project" value="InterPro"/>
</dbReference>
<comment type="caution">
    <text evidence="3">The sequence shown here is derived from an EMBL/GenBank/DDBJ whole genome shotgun (WGS) entry which is preliminary data.</text>
</comment>
<feature type="signal peptide" evidence="1">
    <location>
        <begin position="1"/>
        <end position="29"/>
    </location>
</feature>
<dbReference type="Proteomes" id="UP000254875">
    <property type="component" value="Unassembled WGS sequence"/>
</dbReference>
<accession>A0A370N6P0</accession>
<dbReference type="InterPro" id="IPR039421">
    <property type="entry name" value="Type_1_exporter"/>
</dbReference>
<evidence type="ECO:0000259" key="2">
    <source>
        <dbReference type="Pfam" id="PF00005"/>
    </source>
</evidence>
<dbReference type="InterPro" id="IPR027417">
    <property type="entry name" value="P-loop_NTPase"/>
</dbReference>
<dbReference type="Gene3D" id="3.40.50.300">
    <property type="entry name" value="P-loop containing nucleotide triphosphate hydrolases"/>
    <property type="match status" value="1"/>
</dbReference>
<feature type="domain" description="ABC transporter" evidence="2">
    <location>
        <begin position="73"/>
        <end position="129"/>
    </location>
</feature>
<keyword evidence="1" id="KW-0732">Signal</keyword>
<dbReference type="InterPro" id="IPR003439">
    <property type="entry name" value="ABC_transporter-like_ATP-bd"/>
</dbReference>
<name>A0A370N6P0_9BURK</name>
<organism evidence="3 4">
    <name type="scientific">Paraburkholderia lacunae</name>
    <dbReference type="NCBI Taxonomy" id="2211104"/>
    <lineage>
        <taxon>Bacteria</taxon>
        <taxon>Pseudomonadati</taxon>
        <taxon>Pseudomonadota</taxon>
        <taxon>Betaproteobacteria</taxon>
        <taxon>Burkholderiales</taxon>
        <taxon>Burkholderiaceae</taxon>
        <taxon>Paraburkholderia</taxon>
    </lineage>
</organism>
<evidence type="ECO:0000313" key="4">
    <source>
        <dbReference type="Proteomes" id="UP000254875"/>
    </source>
</evidence>
<evidence type="ECO:0000256" key="1">
    <source>
        <dbReference type="SAM" id="SignalP"/>
    </source>
</evidence>
<dbReference type="Pfam" id="PF00005">
    <property type="entry name" value="ABC_tran"/>
    <property type="match status" value="1"/>
</dbReference>
<dbReference type="EMBL" id="QHKS01000011">
    <property type="protein sequence ID" value="RDK01270.1"/>
    <property type="molecule type" value="Genomic_DNA"/>
</dbReference>
<dbReference type="OrthoDB" id="5288404at2"/>
<dbReference type="GO" id="GO:0034040">
    <property type="term" value="F:ATPase-coupled lipid transmembrane transporter activity"/>
    <property type="evidence" value="ECO:0007669"/>
    <property type="project" value="TreeGrafter"/>
</dbReference>
<keyword evidence="4" id="KW-1185">Reference proteome</keyword>
<feature type="chain" id="PRO_5016901204" description="ABC transporter domain-containing protein" evidence="1">
    <location>
        <begin position="30"/>
        <end position="131"/>
    </location>
</feature>
<evidence type="ECO:0000313" key="3">
    <source>
        <dbReference type="EMBL" id="RDK01270.1"/>
    </source>
</evidence>
<dbReference type="PANTHER" id="PTHR24221">
    <property type="entry name" value="ATP-BINDING CASSETTE SUB-FAMILY B"/>
    <property type="match status" value="1"/>
</dbReference>
<dbReference type="PANTHER" id="PTHR24221:SF654">
    <property type="entry name" value="ATP-BINDING CASSETTE SUB-FAMILY B MEMBER 6"/>
    <property type="match status" value="1"/>
</dbReference>
<gene>
    <name evidence="3" type="ORF">DLM46_18360</name>
</gene>
<protein>
    <recommendedName>
        <fullName evidence="2">ABC transporter domain-containing protein</fullName>
    </recommendedName>
</protein>
<dbReference type="SUPFAM" id="SSF52540">
    <property type="entry name" value="P-loop containing nucleoside triphosphate hydrolases"/>
    <property type="match status" value="1"/>
</dbReference>
<dbReference type="GO" id="GO:0016887">
    <property type="term" value="F:ATP hydrolysis activity"/>
    <property type="evidence" value="ECO:0007669"/>
    <property type="project" value="InterPro"/>
</dbReference>
<reference evidence="4" key="1">
    <citation type="submission" date="2018-05" db="EMBL/GenBank/DDBJ databases">
        <authorList>
            <person name="Feng T."/>
        </authorList>
    </citation>
    <scope>NUCLEOTIDE SEQUENCE [LARGE SCALE GENOMIC DNA]</scope>
    <source>
        <strain evidence="4">S27</strain>
    </source>
</reference>
<dbReference type="AlphaFoldDB" id="A0A370N6P0"/>
<proteinExistence type="predicted"/>